<accession>M3AEJ1</accession>
<dbReference type="KEGG" id="pfj:MYCFIDRAFT_174515"/>
<organism evidence="1 2">
    <name type="scientific">Pseudocercospora fijiensis (strain CIRAD86)</name>
    <name type="common">Black leaf streak disease fungus</name>
    <name type="synonym">Mycosphaerella fijiensis</name>
    <dbReference type="NCBI Taxonomy" id="383855"/>
    <lineage>
        <taxon>Eukaryota</taxon>
        <taxon>Fungi</taxon>
        <taxon>Dikarya</taxon>
        <taxon>Ascomycota</taxon>
        <taxon>Pezizomycotina</taxon>
        <taxon>Dothideomycetes</taxon>
        <taxon>Dothideomycetidae</taxon>
        <taxon>Mycosphaerellales</taxon>
        <taxon>Mycosphaerellaceae</taxon>
        <taxon>Pseudocercospora</taxon>
    </lineage>
</organism>
<protein>
    <submittedName>
        <fullName evidence="1">Uncharacterized protein</fullName>
    </submittedName>
</protein>
<sequence>MVFLRYDGMWNMIYENFCLPEILIVQKVEQTLDNRSPKARMSFTAHSSNMNFHCRQKLKVGLSRLVDIGSGSIYLHTRMNGRPLENHSWLNDLAGKSPDLVQCMHAPLNEYFCSLDPDYPFMFSAFSLLLFIVN</sequence>
<dbReference type="HOGENOM" id="CLU_1897122_0_0_1"/>
<evidence type="ECO:0000313" key="1">
    <source>
        <dbReference type="EMBL" id="EME83021.1"/>
    </source>
</evidence>
<dbReference type="VEuPathDB" id="FungiDB:MYCFIDRAFT_174515"/>
<dbReference type="Proteomes" id="UP000016932">
    <property type="component" value="Unassembled WGS sequence"/>
</dbReference>
<dbReference type="RefSeq" id="XP_007926367.1">
    <property type="nucleotide sequence ID" value="XM_007928176.1"/>
</dbReference>
<keyword evidence="2" id="KW-1185">Reference proteome</keyword>
<evidence type="ECO:0000313" key="2">
    <source>
        <dbReference type="Proteomes" id="UP000016932"/>
    </source>
</evidence>
<gene>
    <name evidence="1" type="ORF">MYCFIDRAFT_174515</name>
</gene>
<name>M3AEJ1_PSEFD</name>
<dbReference type="GeneID" id="19333198"/>
<dbReference type="AlphaFoldDB" id="M3AEJ1"/>
<dbReference type="EMBL" id="KB446558">
    <property type="protein sequence ID" value="EME83021.1"/>
    <property type="molecule type" value="Genomic_DNA"/>
</dbReference>
<proteinExistence type="predicted"/>
<reference evidence="1 2" key="1">
    <citation type="journal article" date="2012" name="PLoS Pathog.">
        <title>Diverse lifestyles and strategies of plant pathogenesis encoded in the genomes of eighteen Dothideomycetes fungi.</title>
        <authorList>
            <person name="Ohm R.A."/>
            <person name="Feau N."/>
            <person name="Henrissat B."/>
            <person name="Schoch C.L."/>
            <person name="Horwitz B.A."/>
            <person name="Barry K.W."/>
            <person name="Condon B.J."/>
            <person name="Copeland A.C."/>
            <person name="Dhillon B."/>
            <person name="Glaser F."/>
            <person name="Hesse C.N."/>
            <person name="Kosti I."/>
            <person name="LaButti K."/>
            <person name="Lindquist E.A."/>
            <person name="Lucas S."/>
            <person name="Salamov A.A."/>
            <person name="Bradshaw R.E."/>
            <person name="Ciuffetti L."/>
            <person name="Hamelin R.C."/>
            <person name="Kema G.H.J."/>
            <person name="Lawrence C."/>
            <person name="Scott J.A."/>
            <person name="Spatafora J.W."/>
            <person name="Turgeon B.G."/>
            <person name="de Wit P.J.G.M."/>
            <person name="Zhong S."/>
            <person name="Goodwin S.B."/>
            <person name="Grigoriev I.V."/>
        </authorList>
    </citation>
    <scope>NUCLEOTIDE SEQUENCE [LARGE SCALE GENOMIC DNA]</scope>
    <source>
        <strain evidence="1 2">CIRAD86</strain>
    </source>
</reference>